<proteinExistence type="predicted"/>
<dbReference type="InterPro" id="IPR055119">
    <property type="entry name" value="Mig18_Fn1"/>
</dbReference>
<dbReference type="WBParaSite" id="HPBE_0000563801-mRNA-1">
    <property type="protein sequence ID" value="HPBE_0000563801-mRNA-1"/>
    <property type="gene ID" value="HPBE_0000563801"/>
</dbReference>
<feature type="domain" description="Abnormal cell migration protein 18-like fibronectin type I" evidence="1">
    <location>
        <begin position="118"/>
        <end position="184"/>
    </location>
</feature>
<evidence type="ECO:0000259" key="1">
    <source>
        <dbReference type="Pfam" id="PF23003"/>
    </source>
</evidence>
<accession>A0A3P7WVN2</accession>
<dbReference type="AlphaFoldDB" id="A0A3P7WVN2"/>
<dbReference type="OrthoDB" id="5785512at2759"/>
<dbReference type="Pfam" id="PF23003">
    <property type="entry name" value="Fn1_2"/>
    <property type="match status" value="1"/>
</dbReference>
<organism evidence="2">
    <name type="scientific">Heligmosomoides polygyrus</name>
    <name type="common">Parasitic roundworm</name>
    <dbReference type="NCBI Taxonomy" id="6339"/>
    <lineage>
        <taxon>Eukaryota</taxon>
        <taxon>Metazoa</taxon>
        <taxon>Ecdysozoa</taxon>
        <taxon>Nematoda</taxon>
        <taxon>Chromadorea</taxon>
        <taxon>Rhabditida</taxon>
        <taxon>Rhabditina</taxon>
        <taxon>Rhabditomorpha</taxon>
        <taxon>Strongyloidea</taxon>
        <taxon>Heligmosomidae</taxon>
        <taxon>Heligmosomoides</taxon>
    </lineage>
</organism>
<dbReference type="EMBL" id="UZAH01025512">
    <property type="protein sequence ID" value="VDO65320.1"/>
    <property type="molecule type" value="Genomic_DNA"/>
</dbReference>
<sequence length="195" mass="22129">MDKLVLRLSQASLWYQFTDSGRTKCSDGPESSLPTLRGRRIGTIDLSGKEDVSQTSYNVRRDAEDVLKTSSNVRRDSEDMLRTSSNVDSEGVPRPLSMGMIKSFIFCAVIGSALAGYKCFHGGKEYENGETWVDRENFKMRCFINEDGVWVAMAIACLTKKGQEVYPDDQAKEDRKLYKCVRTGRERLEVRIYPL</sequence>
<reference evidence="2 3" key="1">
    <citation type="submission" date="2018-11" db="EMBL/GenBank/DDBJ databases">
        <authorList>
            <consortium name="Pathogen Informatics"/>
        </authorList>
    </citation>
    <scope>NUCLEOTIDE SEQUENCE [LARGE SCALE GENOMIC DNA]</scope>
</reference>
<protein>
    <submittedName>
        <fullName evidence="4">T-cell surface glycoprotein CD3 epsilon chain</fullName>
    </submittedName>
</protein>
<evidence type="ECO:0000313" key="2">
    <source>
        <dbReference type="EMBL" id="VDO65320.1"/>
    </source>
</evidence>
<reference evidence="4" key="2">
    <citation type="submission" date="2019-09" db="UniProtKB">
        <authorList>
            <consortium name="WormBaseParasite"/>
        </authorList>
    </citation>
    <scope>IDENTIFICATION</scope>
</reference>
<evidence type="ECO:0000313" key="3">
    <source>
        <dbReference type="Proteomes" id="UP000050761"/>
    </source>
</evidence>
<keyword evidence="3" id="KW-1185">Reference proteome</keyword>
<name>A0A3P7WVN2_HELPZ</name>
<evidence type="ECO:0000313" key="4">
    <source>
        <dbReference type="WBParaSite" id="HPBE_0000563801-mRNA-1"/>
    </source>
</evidence>
<gene>
    <name evidence="2" type="ORF">HPBE_LOCUS5639</name>
</gene>
<dbReference type="Proteomes" id="UP000050761">
    <property type="component" value="Unassembled WGS sequence"/>
</dbReference>